<protein>
    <submittedName>
        <fullName evidence="1">Uncharacterized protein</fullName>
    </submittedName>
</protein>
<dbReference type="OrthoDB" id="6871774at2"/>
<evidence type="ECO:0000313" key="1">
    <source>
        <dbReference type="EMBL" id="QGY05497.1"/>
    </source>
</evidence>
<proteinExistence type="predicted"/>
<accession>A0A6B9FSU1</accession>
<dbReference type="RefSeq" id="WP_010684343.1">
    <property type="nucleotide sequence ID" value="NZ_CP043538.1"/>
</dbReference>
<dbReference type="KEGG" id="mmes:MMSR116_29100"/>
<dbReference type="EMBL" id="CP043538">
    <property type="protein sequence ID" value="QGY05497.1"/>
    <property type="molecule type" value="Genomic_DNA"/>
</dbReference>
<gene>
    <name evidence="1" type="ORF">MMSR116_29100</name>
</gene>
<sequence length="242" mass="27054">MLKLDASEFGLKAEAVGRAAKQVPFVAAFALTSAMKDAREAERETMRSVFDQPSNFTLNSLMVRPATKQRLSAELGFKEGNGSIPAWKYLGPQVAGGTRRHKRFEVLLIRKGLMLAGEFAVPSTRCPKDGNGNVSGAFITRMLSALGAQSDRYQNSTPRSKRRNAGRNVEYIVFRNHGKAPDGIYLQKDKFAVPIFLFVKGVSYKKRFPYYEKAGAVVPAAYRKHFRAAWERFVVNDVRRKG</sequence>
<reference evidence="1 2" key="2">
    <citation type="journal article" date="2013" name="Genome Announc.">
        <title>Draft Genome Sequence of Methylobacterium mesophilicum Strain SR1.6/6, Isolated from Citrus sinensis.</title>
        <authorList>
            <person name="Marinho Almeida D."/>
            <person name="Dini-Andreote F."/>
            <person name="Camargo Neves A.A."/>
            <person name="Juca Ramos R.T."/>
            <person name="Andreote F.D."/>
            <person name="Carneiro A.R."/>
            <person name="Oliveira de Souza Lima A."/>
            <person name="Caracciolo Gomes de Sa P.H."/>
            <person name="Ribeiro Barbosa M.S."/>
            <person name="Araujo W.L."/>
            <person name="Silva A."/>
        </authorList>
    </citation>
    <scope>NUCLEOTIDE SEQUENCE [LARGE SCALE GENOMIC DNA]</scope>
    <source>
        <strain evidence="1 2">SR1.6/6</strain>
    </source>
</reference>
<organism evidence="1 2">
    <name type="scientific">Methylobacterium mesophilicum SR1.6/6</name>
    <dbReference type="NCBI Taxonomy" id="908290"/>
    <lineage>
        <taxon>Bacteria</taxon>
        <taxon>Pseudomonadati</taxon>
        <taxon>Pseudomonadota</taxon>
        <taxon>Alphaproteobacteria</taxon>
        <taxon>Hyphomicrobiales</taxon>
        <taxon>Methylobacteriaceae</taxon>
        <taxon>Methylobacterium</taxon>
    </lineage>
</organism>
<evidence type="ECO:0000313" key="2">
    <source>
        <dbReference type="Proteomes" id="UP000012488"/>
    </source>
</evidence>
<name>A0A6B9FSU1_9HYPH</name>
<dbReference type="AlphaFoldDB" id="A0A6B9FSU1"/>
<reference evidence="1 2" key="1">
    <citation type="journal article" date="2012" name="Genet. Mol. Biol.">
        <title>Analysis of 16S rRNA and mxaF genes revealing insights into Methylobacterium niche-specific plant association.</title>
        <authorList>
            <person name="Dourado M.N."/>
            <person name="Andreote F.D."/>
            <person name="Dini-Andreote F."/>
            <person name="Conti R."/>
            <person name="Araujo J.M."/>
            <person name="Araujo W.L."/>
        </authorList>
    </citation>
    <scope>NUCLEOTIDE SEQUENCE [LARGE SCALE GENOMIC DNA]</scope>
    <source>
        <strain evidence="1 2">SR1.6/6</strain>
    </source>
</reference>
<dbReference type="Proteomes" id="UP000012488">
    <property type="component" value="Chromosome"/>
</dbReference>